<dbReference type="CDD" id="cd22827">
    <property type="entry name" value="Gal_Rha_Lectin_SUL-I-like"/>
    <property type="match status" value="1"/>
</dbReference>
<evidence type="ECO:0000256" key="1">
    <source>
        <dbReference type="SAM" id="SignalP"/>
    </source>
</evidence>
<dbReference type="AlphaFoldDB" id="D9IX74"/>
<organism evidence="3">
    <name type="scientific">Euperipatoides rowelli</name>
    <name type="common">Velvet worm</name>
    <dbReference type="NCBI Taxonomy" id="49087"/>
    <lineage>
        <taxon>Eukaryota</taxon>
        <taxon>Metazoa</taxon>
        <taxon>Ecdysozoa</taxon>
        <taxon>Onychophora</taxon>
        <taxon>Udeonychophora</taxon>
        <taxon>Euonychophora</taxon>
        <taxon>Peripatopsidae</taxon>
        <taxon>Euperipatoides</taxon>
    </lineage>
</organism>
<protein>
    <submittedName>
        <fullName evidence="3">Lectin</fullName>
    </submittedName>
</protein>
<dbReference type="Pfam" id="PF02140">
    <property type="entry name" value="SUEL_Lectin"/>
    <property type="match status" value="1"/>
</dbReference>
<keyword evidence="1" id="KW-0732">Signal</keyword>
<evidence type="ECO:0000313" key="3">
    <source>
        <dbReference type="EMBL" id="ADI48491.1"/>
    </source>
</evidence>
<dbReference type="GO" id="GO:0030246">
    <property type="term" value="F:carbohydrate binding"/>
    <property type="evidence" value="ECO:0007669"/>
    <property type="project" value="InterPro"/>
</dbReference>
<sequence>MAVNFLSVLLLSSLVLLTLIHSTKSNSITICEHTTGYINCDKDTKIEIISSDYGRQSKDICPSSGFKLFWSPDNLHCRYDASDVVRKTCDGQKSCSVKADNNWLGKDPCGDTFKYLTVKFSCYHEVVHEHDFGSERRVYIEESK</sequence>
<feature type="domain" description="SUEL-type lectin" evidence="2">
    <location>
        <begin position="30"/>
        <end position="123"/>
    </location>
</feature>
<feature type="signal peptide" evidence="1">
    <location>
        <begin position="1"/>
        <end position="25"/>
    </location>
</feature>
<feature type="chain" id="PRO_5003125585" evidence="1">
    <location>
        <begin position="26"/>
        <end position="144"/>
    </location>
</feature>
<dbReference type="InterPro" id="IPR000922">
    <property type="entry name" value="Lectin_gal-bd_dom"/>
</dbReference>
<proteinExistence type="evidence at transcript level"/>
<dbReference type="PROSITE" id="PS50228">
    <property type="entry name" value="SUEL_LECTIN"/>
    <property type="match status" value="1"/>
</dbReference>
<dbReference type="Gene3D" id="2.60.120.740">
    <property type="match status" value="1"/>
</dbReference>
<accession>D9IX74</accession>
<dbReference type="EMBL" id="HM217031">
    <property type="protein sequence ID" value="ADI48491.1"/>
    <property type="molecule type" value="mRNA"/>
</dbReference>
<evidence type="ECO:0000259" key="2">
    <source>
        <dbReference type="PROSITE" id="PS50228"/>
    </source>
</evidence>
<reference evidence="3" key="1">
    <citation type="journal article" date="2010" name="Proc. R. Soc. B">
        <title>Harnessing disorder: onychophorans use highly unstructured proteins, not silks, for prey capture.</title>
        <authorList>
            <person name="Haritos V.S."/>
            <person name="Niranjane A."/>
            <person name="Weisman S."/>
            <person name="Trueman H.E."/>
            <person name="Sriskantha A."/>
            <person name="Sutherland T.D."/>
        </authorList>
    </citation>
    <scope>NUCLEOTIDE SEQUENCE</scope>
    <source>
        <strain evidence="3">Lec1</strain>
    </source>
</reference>
<dbReference type="InterPro" id="IPR043159">
    <property type="entry name" value="Lectin_gal-bd_sf"/>
</dbReference>
<dbReference type="PANTHER" id="PTHR46780">
    <property type="entry name" value="PROTEIN EVA-1"/>
    <property type="match status" value="1"/>
</dbReference>
<name>D9IX74_EUPRO</name>